<accession>A0A7S1A3A4</accession>
<dbReference type="SUPFAM" id="SSF51197">
    <property type="entry name" value="Clavaminate synthase-like"/>
    <property type="match status" value="1"/>
</dbReference>
<dbReference type="EMBL" id="HBFQ01021288">
    <property type="protein sequence ID" value="CAD8840528.1"/>
    <property type="molecule type" value="Transcribed_RNA"/>
</dbReference>
<protein>
    <recommendedName>
        <fullName evidence="2">JmjC domain-containing protein</fullName>
    </recommendedName>
</protein>
<gene>
    <name evidence="1" type="ORF">NSCI0253_LOCUS14876</name>
</gene>
<evidence type="ECO:0000313" key="1">
    <source>
        <dbReference type="EMBL" id="CAD8840528.1"/>
    </source>
</evidence>
<proteinExistence type="predicted"/>
<sequence>MPHPHVLRDVPCLDGPVTSEEVTWALSVHRLLLVPSPTVAPPGCRDVLCRFVSARRSKVLESWTAESVGSTADLLATSNESWYGSFVLEGLVSHELLQELPPSTLLSFPVPGAWPTGATWVFFGQNVGGEPFVGKPEHTDDVRPGIITMHTQLCGEKLWRFRPNLSADWSESGGPPCILGALEVRCRAGDRLLVDTWAWYHETRLPPLPSFSLSVARDFCSSANVPVKSRQVYVVKQVCGKCGTFTSTPRGAPAGTCGCACCCKRREERWEWDLFRRSTALAQWEFAAQLCSMLSRPTGQRAILDR</sequence>
<reference evidence="1" key="1">
    <citation type="submission" date="2021-01" db="EMBL/GenBank/DDBJ databases">
        <authorList>
            <person name="Corre E."/>
            <person name="Pelletier E."/>
            <person name="Niang G."/>
            <person name="Scheremetjew M."/>
            <person name="Finn R."/>
            <person name="Kale V."/>
            <person name="Holt S."/>
            <person name="Cochrane G."/>
            <person name="Meng A."/>
            <person name="Brown T."/>
            <person name="Cohen L."/>
        </authorList>
    </citation>
    <scope>NUCLEOTIDE SEQUENCE</scope>
</reference>
<dbReference type="AlphaFoldDB" id="A0A7S1A3A4"/>
<organism evidence="1">
    <name type="scientific">Noctiluca scintillans</name>
    <name type="common">Sea sparkle</name>
    <name type="synonym">Red tide dinoflagellate</name>
    <dbReference type="NCBI Taxonomy" id="2966"/>
    <lineage>
        <taxon>Eukaryota</taxon>
        <taxon>Sar</taxon>
        <taxon>Alveolata</taxon>
        <taxon>Dinophyceae</taxon>
        <taxon>Noctilucales</taxon>
        <taxon>Noctilucaceae</taxon>
        <taxon>Noctiluca</taxon>
    </lineage>
</organism>
<evidence type="ECO:0008006" key="2">
    <source>
        <dbReference type="Google" id="ProtNLM"/>
    </source>
</evidence>
<name>A0A7S1A3A4_NOCSC</name>